<sequence length="539" mass="58795">MLTSAYIAAGSVSDDAHAKSPFECSMTLIKICKTVGISLSTNTSSSSLSFWNSKQRDIDFESFCDFAIRNAIQPALQHFKMDKTVNEYVAMIDCIVENMITPSSSIPQLERTASDTGEGEYRTKELAEIHPLLPHWKIGITFLGKQKPVTRLGVNATIADPTSESQGEDTKRVVVAANLPCHREFAFPMPGNEAKATHDANIQRKVQLHKSWQPHSALANTSLNIVALQAVSEFPPFVSTPGVAERPMHTNSDSGRPIPTVLLGSQRSDAVAKHENQKCEAVTSDTADNNNHVIQNDETFAASQRAETPCADEEVLLCVECSQAEAVLWCASCFAVFCVHCWQTSHLLNVDMSSITEGSDCSTSMLAPMAKPLRANGTMNNQHVPVAMHYLATKPQATGKLAKGACSGDWKHRHEEPASVLRLDTLDTQHELPAVVSHAILPPLHKTSKPAKKDKHHPEYLESTSNLVKSLMLDATLLSSSSLSSHSSSSSPVPNVAPQGKYKDPLGKRPKLHPAAVFLDPNELFRDSCQPLRPRNVSQ</sequence>
<protein>
    <recommendedName>
        <fullName evidence="3">B box-type domain-containing protein</fullName>
    </recommendedName>
</protein>
<keyword evidence="1" id="KW-0863">Zinc-finger</keyword>
<proteinExistence type="predicted"/>
<accession>K3X0C9</accession>
<dbReference type="HOGENOM" id="CLU_510468_0_0_1"/>
<dbReference type="PROSITE" id="PS50119">
    <property type="entry name" value="ZF_BBOX"/>
    <property type="match status" value="1"/>
</dbReference>
<feature type="region of interest" description="Disordered" evidence="2">
    <location>
        <begin position="437"/>
        <end position="459"/>
    </location>
</feature>
<dbReference type="InterPro" id="IPR038446">
    <property type="entry name" value="CEBP_ZZ_sf"/>
</dbReference>
<feature type="domain" description="B box-type" evidence="3">
    <location>
        <begin position="313"/>
        <end position="357"/>
    </location>
</feature>
<reference evidence="5" key="1">
    <citation type="journal article" date="2010" name="Genome Biol.">
        <title>Genome sequence of the necrotrophic plant pathogen Pythium ultimum reveals original pathogenicity mechanisms and effector repertoire.</title>
        <authorList>
            <person name="Levesque C.A."/>
            <person name="Brouwer H."/>
            <person name="Cano L."/>
            <person name="Hamilton J.P."/>
            <person name="Holt C."/>
            <person name="Huitema E."/>
            <person name="Raffaele S."/>
            <person name="Robideau G.P."/>
            <person name="Thines M."/>
            <person name="Win J."/>
            <person name="Zerillo M.M."/>
            <person name="Beakes G.W."/>
            <person name="Boore J.L."/>
            <person name="Busam D."/>
            <person name="Dumas B."/>
            <person name="Ferriera S."/>
            <person name="Fuerstenberg S.I."/>
            <person name="Gachon C.M."/>
            <person name="Gaulin E."/>
            <person name="Govers F."/>
            <person name="Grenville-Briggs L."/>
            <person name="Horner N."/>
            <person name="Hostetler J."/>
            <person name="Jiang R.H."/>
            <person name="Johnson J."/>
            <person name="Krajaejun T."/>
            <person name="Lin H."/>
            <person name="Meijer H.J."/>
            <person name="Moore B."/>
            <person name="Morris P."/>
            <person name="Phuntmart V."/>
            <person name="Puiu D."/>
            <person name="Shetty J."/>
            <person name="Stajich J.E."/>
            <person name="Tripathy S."/>
            <person name="Wawra S."/>
            <person name="van West P."/>
            <person name="Whitty B.R."/>
            <person name="Coutinho P.M."/>
            <person name="Henrissat B."/>
            <person name="Martin F."/>
            <person name="Thomas P.D."/>
            <person name="Tyler B.M."/>
            <person name="De Vries R.P."/>
            <person name="Kamoun S."/>
            <person name="Yandell M."/>
            <person name="Tisserat N."/>
            <person name="Buell C.R."/>
        </authorList>
    </citation>
    <scope>NUCLEOTIDE SEQUENCE</scope>
    <source>
        <strain evidence="5">DAOM:BR144</strain>
    </source>
</reference>
<dbReference type="OMA" id="HMLAHQL"/>
<dbReference type="InParanoid" id="K3X0C9"/>
<reference evidence="4" key="3">
    <citation type="submission" date="2015-02" db="UniProtKB">
        <authorList>
            <consortium name="EnsemblProtists"/>
        </authorList>
    </citation>
    <scope>IDENTIFICATION</scope>
    <source>
        <strain evidence="4">DAOM BR144</strain>
    </source>
</reference>
<name>K3X0C9_GLOUD</name>
<dbReference type="AlphaFoldDB" id="K3X0C9"/>
<dbReference type="GO" id="GO:0008270">
    <property type="term" value="F:zinc ion binding"/>
    <property type="evidence" value="ECO:0007669"/>
    <property type="project" value="UniProtKB-KW"/>
</dbReference>
<dbReference type="EnsemblProtists" id="PYU1_T010678">
    <property type="protein sequence ID" value="PYU1_T010678"/>
    <property type="gene ID" value="PYU1_G010655"/>
</dbReference>
<dbReference type="Gene3D" id="4.10.640.40">
    <property type="entry name" value="Cytoplasmic polyadenylation element-binding protein, ZZ domain"/>
    <property type="match status" value="1"/>
</dbReference>
<feature type="compositionally biased region" description="Low complexity" evidence="2">
    <location>
        <begin position="481"/>
        <end position="491"/>
    </location>
</feature>
<keyword evidence="1" id="KW-0479">Metal-binding</keyword>
<dbReference type="EMBL" id="GL376592">
    <property type="status" value="NOT_ANNOTATED_CDS"/>
    <property type="molecule type" value="Genomic_DNA"/>
</dbReference>
<feature type="compositionally biased region" description="Basic residues" evidence="2">
    <location>
        <begin position="446"/>
        <end position="455"/>
    </location>
</feature>
<dbReference type="eggNOG" id="ENOG502SC9H">
    <property type="taxonomic scope" value="Eukaryota"/>
</dbReference>
<evidence type="ECO:0000313" key="4">
    <source>
        <dbReference type="EnsemblProtists" id="PYU1_T010678"/>
    </source>
</evidence>
<evidence type="ECO:0000313" key="5">
    <source>
        <dbReference type="Proteomes" id="UP000019132"/>
    </source>
</evidence>
<keyword evidence="5" id="KW-1185">Reference proteome</keyword>
<evidence type="ECO:0000256" key="1">
    <source>
        <dbReference type="PROSITE-ProRule" id="PRU00024"/>
    </source>
</evidence>
<dbReference type="VEuPathDB" id="FungiDB:PYU1_G010655"/>
<evidence type="ECO:0000259" key="3">
    <source>
        <dbReference type="PROSITE" id="PS50119"/>
    </source>
</evidence>
<dbReference type="InterPro" id="IPR000315">
    <property type="entry name" value="Znf_B-box"/>
</dbReference>
<feature type="region of interest" description="Disordered" evidence="2">
    <location>
        <begin position="481"/>
        <end position="514"/>
    </location>
</feature>
<dbReference type="CDD" id="cd19757">
    <property type="entry name" value="Bbox1"/>
    <property type="match status" value="1"/>
</dbReference>
<organism evidence="4 5">
    <name type="scientific">Globisporangium ultimum (strain ATCC 200006 / CBS 805.95 / DAOM BR144)</name>
    <name type="common">Pythium ultimum</name>
    <dbReference type="NCBI Taxonomy" id="431595"/>
    <lineage>
        <taxon>Eukaryota</taxon>
        <taxon>Sar</taxon>
        <taxon>Stramenopiles</taxon>
        <taxon>Oomycota</taxon>
        <taxon>Peronosporomycetes</taxon>
        <taxon>Pythiales</taxon>
        <taxon>Pythiaceae</taxon>
        <taxon>Globisporangium</taxon>
    </lineage>
</organism>
<evidence type="ECO:0000256" key="2">
    <source>
        <dbReference type="SAM" id="MobiDB-lite"/>
    </source>
</evidence>
<keyword evidence="1" id="KW-0862">Zinc</keyword>
<reference evidence="5" key="2">
    <citation type="submission" date="2010-04" db="EMBL/GenBank/DDBJ databases">
        <authorList>
            <person name="Buell R."/>
            <person name="Hamilton J."/>
            <person name="Hostetler J."/>
        </authorList>
    </citation>
    <scope>NUCLEOTIDE SEQUENCE [LARGE SCALE GENOMIC DNA]</scope>
    <source>
        <strain evidence="5">DAOM:BR144</strain>
    </source>
</reference>
<dbReference type="Proteomes" id="UP000019132">
    <property type="component" value="Unassembled WGS sequence"/>
</dbReference>